<feature type="domain" description="Fibronectin type-III" evidence="2">
    <location>
        <begin position="380"/>
        <end position="492"/>
    </location>
</feature>
<reference evidence="3" key="1">
    <citation type="submission" date="2019-05" db="EMBL/GenBank/DDBJ databases">
        <title>Annotation for the trematode Fasciolopsis buski.</title>
        <authorList>
            <person name="Choi Y.-J."/>
        </authorList>
    </citation>
    <scope>NUCLEOTIDE SEQUENCE</scope>
    <source>
        <strain evidence="3">HT</strain>
        <tissue evidence="3">Whole worm</tissue>
    </source>
</reference>
<keyword evidence="4" id="KW-1185">Reference proteome</keyword>
<evidence type="ECO:0000259" key="2">
    <source>
        <dbReference type="PROSITE" id="PS50853"/>
    </source>
</evidence>
<evidence type="ECO:0000313" key="3">
    <source>
        <dbReference type="EMBL" id="KAA0196549.1"/>
    </source>
</evidence>
<dbReference type="InterPro" id="IPR036116">
    <property type="entry name" value="FN3_sf"/>
</dbReference>
<dbReference type="OrthoDB" id="6272054at2759"/>
<feature type="domain" description="Ig-like" evidence="1">
    <location>
        <begin position="64"/>
        <end position="190"/>
    </location>
</feature>
<dbReference type="AlphaFoldDB" id="A0A8E0S1H9"/>
<evidence type="ECO:0000259" key="1">
    <source>
        <dbReference type="PROSITE" id="PS50835"/>
    </source>
</evidence>
<dbReference type="InterPro" id="IPR036179">
    <property type="entry name" value="Ig-like_dom_sf"/>
</dbReference>
<organism evidence="3 4">
    <name type="scientific">Fasciolopsis buskii</name>
    <dbReference type="NCBI Taxonomy" id="27845"/>
    <lineage>
        <taxon>Eukaryota</taxon>
        <taxon>Metazoa</taxon>
        <taxon>Spiralia</taxon>
        <taxon>Lophotrochozoa</taxon>
        <taxon>Platyhelminthes</taxon>
        <taxon>Trematoda</taxon>
        <taxon>Digenea</taxon>
        <taxon>Plagiorchiida</taxon>
        <taxon>Echinostomata</taxon>
        <taxon>Echinostomatoidea</taxon>
        <taxon>Fasciolidae</taxon>
        <taxon>Fasciolopsis</taxon>
    </lineage>
</organism>
<dbReference type="PROSITE" id="PS50835">
    <property type="entry name" value="IG_LIKE"/>
    <property type="match status" value="1"/>
</dbReference>
<dbReference type="PROSITE" id="PS50853">
    <property type="entry name" value="FN3"/>
    <property type="match status" value="1"/>
</dbReference>
<dbReference type="Proteomes" id="UP000728185">
    <property type="component" value="Unassembled WGS sequence"/>
</dbReference>
<dbReference type="PANTHER" id="PTHR23278">
    <property type="entry name" value="SIDESTEP PROTEIN"/>
    <property type="match status" value="1"/>
</dbReference>
<dbReference type="SMART" id="SM00060">
    <property type="entry name" value="FN3"/>
    <property type="match status" value="1"/>
</dbReference>
<dbReference type="SUPFAM" id="SSF48726">
    <property type="entry name" value="Immunoglobulin"/>
    <property type="match status" value="2"/>
</dbReference>
<dbReference type="Gene3D" id="2.60.40.10">
    <property type="entry name" value="Immunoglobulins"/>
    <property type="match status" value="3"/>
</dbReference>
<sequence length="856" mass="95508">MQGRPPEENVWNSLATETSILVISALQPRDDGFYVCEAQNGMGQSMSSPLSVEVNVPVKITEQPKSVPSEPTKDNLGLPIRIRCVARGRPAPEIKWKHNGRPVFSHSVAQMGQVNLPIRITTSRICVQLSHEEFIWETSSELLWTPMNQTTSGLQAHQWLKRSTLGPDVEGSYMCEATNQLGTVQSAKVRIDLRYVPQCMHERNLKQALTQNVDWSNFEARRSTELLNDPPPSSSPAVVGKKTVKNMAIHCIMRSNPAPTRLSWYFISSQSQCGLNHPSIKKIDCQCPRDKLLATVDTDPQSAKVLPLFTHRARMIRGQEAKQFAASLVGSDPGLDEDTVTVTQLVFNPENPPKLGSYVAWLTNPLGCELCLIQLQKPSPPEDIAKFQVENITWNSVLLTWQTGFDGGLSQTVVMDIATLINPESHSRFHKDFSLPLQERILIRNIPKLPTSYRCWITGLEPNTQYQFMLYTENKLGRNMHTRTVDIKTVNLEFPQLVRLDTSKEYLELYFKQSELSAVFCVQIDISLPSPTNWLQFYNNCPSSGSALWNSTDNIGNPVADIWTDNYKWICQTAILSNPNWFWLTRSNGSRSTTVIEELESSYQKLQITTDKTSIERLSPLRVQNISPYVRGRRNETGLLDDFGYTSGNGEIQYRIRTCLYNNERICSQGTMYKLGFLIYSQEVDEASPEMPAEDDIKLMEISESPRRESRPSVYPAEEGSILQTGASRQVNQPSISSFAYTSRAIATDTQSGDVIHSIPKNSSFGTVTSCSLLLSSAPAGPGGQVISPIFSVANPSDLIRDVELVGGKKTHSTTSSVLLIPATQLSTVEFSTKSVNDDDPVSLILHIPVQSPMSP</sequence>
<dbReference type="SUPFAM" id="SSF49265">
    <property type="entry name" value="Fibronectin type III"/>
    <property type="match status" value="1"/>
</dbReference>
<dbReference type="CDD" id="cd00063">
    <property type="entry name" value="FN3"/>
    <property type="match status" value="1"/>
</dbReference>
<evidence type="ECO:0000313" key="4">
    <source>
        <dbReference type="Proteomes" id="UP000728185"/>
    </source>
</evidence>
<dbReference type="InterPro" id="IPR003961">
    <property type="entry name" value="FN3_dom"/>
</dbReference>
<name>A0A8E0S1H9_9TREM</name>
<dbReference type="InterPro" id="IPR007110">
    <property type="entry name" value="Ig-like_dom"/>
</dbReference>
<dbReference type="InterPro" id="IPR013783">
    <property type="entry name" value="Ig-like_fold"/>
</dbReference>
<dbReference type="EMBL" id="LUCM01002951">
    <property type="protein sequence ID" value="KAA0196549.1"/>
    <property type="molecule type" value="Genomic_DNA"/>
</dbReference>
<comment type="caution">
    <text evidence="3">The sequence shown here is derived from an EMBL/GenBank/DDBJ whole genome shotgun (WGS) entry which is preliminary data.</text>
</comment>
<proteinExistence type="predicted"/>
<protein>
    <submittedName>
        <fullName evidence="3">Uncharacterized protein</fullName>
    </submittedName>
</protein>
<accession>A0A8E0S1H9</accession>
<gene>
    <name evidence="3" type="ORF">FBUS_04008</name>
</gene>
<dbReference type="PANTHER" id="PTHR23278:SF19">
    <property type="entry name" value="OBSCURIN"/>
    <property type="match status" value="1"/>
</dbReference>